<reference evidence="4 5" key="1">
    <citation type="submission" date="2024-04" db="EMBL/GenBank/DDBJ databases">
        <title>Tritrichomonas musculus Genome.</title>
        <authorList>
            <person name="Alves-Ferreira E."/>
            <person name="Grigg M."/>
            <person name="Lorenzi H."/>
            <person name="Galac M."/>
        </authorList>
    </citation>
    <scope>NUCLEOTIDE SEQUENCE [LARGE SCALE GENOMIC DNA]</scope>
    <source>
        <strain evidence="4 5">EAF2021</strain>
    </source>
</reference>
<evidence type="ECO:0000313" key="4">
    <source>
        <dbReference type="EMBL" id="KAK8840072.1"/>
    </source>
</evidence>
<dbReference type="InterPro" id="IPR022644">
    <property type="entry name" value="De-COase2_N"/>
</dbReference>
<evidence type="ECO:0000259" key="3">
    <source>
        <dbReference type="Pfam" id="PF02784"/>
    </source>
</evidence>
<dbReference type="PANTHER" id="PTHR43727">
    <property type="entry name" value="DIAMINOPIMELATE DECARBOXYLASE"/>
    <property type="match status" value="1"/>
</dbReference>
<dbReference type="Pfam" id="PF02784">
    <property type="entry name" value="Orn_Arg_deC_N"/>
    <property type="match status" value="1"/>
</dbReference>
<feature type="domain" description="Orn/DAP/Arg decarboxylase 2 N-terminal" evidence="3">
    <location>
        <begin position="35"/>
        <end position="249"/>
    </location>
</feature>
<dbReference type="InterPro" id="IPR029066">
    <property type="entry name" value="PLP-binding_barrel"/>
</dbReference>
<accession>A0ABR2H2R6</accession>
<proteinExistence type="predicted"/>
<evidence type="ECO:0000256" key="1">
    <source>
        <dbReference type="ARBA" id="ARBA00001933"/>
    </source>
</evidence>
<dbReference type="SUPFAM" id="SSF51419">
    <property type="entry name" value="PLP-binding barrel"/>
    <property type="match status" value="1"/>
</dbReference>
<keyword evidence="2" id="KW-0663">Pyridoxal phosphate</keyword>
<gene>
    <name evidence="4" type="ORF">M9Y10_031007</name>
</gene>
<comment type="cofactor">
    <cofactor evidence="1">
        <name>pyridoxal 5'-phosphate</name>
        <dbReference type="ChEBI" id="CHEBI:597326"/>
    </cofactor>
</comment>
<organism evidence="4 5">
    <name type="scientific">Tritrichomonas musculus</name>
    <dbReference type="NCBI Taxonomy" id="1915356"/>
    <lineage>
        <taxon>Eukaryota</taxon>
        <taxon>Metamonada</taxon>
        <taxon>Parabasalia</taxon>
        <taxon>Tritrichomonadida</taxon>
        <taxon>Tritrichomonadidae</taxon>
        <taxon>Tritrichomonas</taxon>
    </lineage>
</organism>
<dbReference type="Gene3D" id="3.20.20.10">
    <property type="entry name" value="Alanine racemase"/>
    <property type="match status" value="1"/>
</dbReference>
<protein>
    <recommendedName>
        <fullName evidence="3">Orn/DAP/Arg decarboxylase 2 N-terminal domain-containing protein</fullName>
    </recommendedName>
</protein>
<comment type="caution">
    <text evidence="4">The sequence shown here is derived from an EMBL/GenBank/DDBJ whole genome shotgun (WGS) entry which is preliminary data.</text>
</comment>
<dbReference type="PANTHER" id="PTHR43727:SF2">
    <property type="entry name" value="GROUP IV DECARBOXYLASE"/>
    <property type="match status" value="1"/>
</dbReference>
<keyword evidence="5" id="KW-1185">Reference proteome</keyword>
<dbReference type="Proteomes" id="UP001470230">
    <property type="component" value="Unassembled WGS sequence"/>
</dbReference>
<evidence type="ECO:0000256" key="2">
    <source>
        <dbReference type="ARBA" id="ARBA00022898"/>
    </source>
</evidence>
<dbReference type="EMBL" id="JAPFFF010000048">
    <property type="protein sequence ID" value="KAK8840072.1"/>
    <property type="molecule type" value="Genomic_DNA"/>
</dbReference>
<sequence length="261" mass="29058">MNIFNPIDQANSLAEQFGTPIYVYDEKILRENAQQCLSFPNEYGLTVRFAMKSCPTSAILKLFHSLGIHFDASSVYEVRRAMLSGIPAEKISLSTQELPPDFPSYIRLGIKFNACSLDQLERYGEAFPNTSVGVRFNPGIGSGHSEKTTVGGPNSSFGIWHEYSDRVSEILKKHSLTLERIHTHIGSGSDPSVWVQAAKLSLKMINKFESVTTLDFGGGFRIGRVEGEQTTDLQEIGSQIRDAFVEFAIVEQMIQNEIIDE</sequence>
<name>A0ABR2H2R6_9EUKA</name>
<evidence type="ECO:0000313" key="5">
    <source>
        <dbReference type="Proteomes" id="UP001470230"/>
    </source>
</evidence>